<dbReference type="PANTHER" id="PTHR28250">
    <property type="entry name" value="CYTOCHROME B PRE-MRNA-PROCESSING PROTEIN 6"/>
    <property type="match status" value="1"/>
</dbReference>
<dbReference type="PANTHER" id="PTHR28250:SF1">
    <property type="entry name" value="CYTOCHROME B PRE-MRNA-PROCESSING PROTEIN 6"/>
    <property type="match status" value="1"/>
</dbReference>
<dbReference type="EMBL" id="NHZQ01000087">
    <property type="protein sequence ID" value="PSK53885.1"/>
    <property type="molecule type" value="Genomic_DNA"/>
</dbReference>
<organism evidence="1 2">
    <name type="scientific">Elsinoe australis</name>
    <dbReference type="NCBI Taxonomy" id="40998"/>
    <lineage>
        <taxon>Eukaryota</taxon>
        <taxon>Fungi</taxon>
        <taxon>Dikarya</taxon>
        <taxon>Ascomycota</taxon>
        <taxon>Pezizomycotina</taxon>
        <taxon>Dothideomycetes</taxon>
        <taxon>Dothideomycetidae</taxon>
        <taxon>Myriangiales</taxon>
        <taxon>Elsinoaceae</taxon>
        <taxon>Elsinoe</taxon>
    </lineage>
</organism>
<dbReference type="OrthoDB" id="2107880at2759"/>
<reference evidence="1 2" key="1">
    <citation type="submission" date="2017-05" db="EMBL/GenBank/DDBJ databases">
        <title>Draft genome sequence of Elsinoe australis.</title>
        <authorList>
            <person name="Cheng Q."/>
        </authorList>
    </citation>
    <scope>NUCLEOTIDE SEQUENCE [LARGE SCALE GENOMIC DNA]</scope>
    <source>
        <strain evidence="1 2">NL1</strain>
    </source>
</reference>
<dbReference type="InterPro" id="IPR037653">
    <property type="entry name" value="Cbp6"/>
</dbReference>
<dbReference type="Pfam" id="PF20180">
    <property type="entry name" value="UQCC2_CBP6"/>
    <property type="match status" value="1"/>
</dbReference>
<comment type="caution">
    <text evidence="1">The sequence shown here is derived from an EMBL/GenBank/DDBJ whole genome shotgun (WGS) entry which is preliminary data.</text>
</comment>
<dbReference type="Proteomes" id="UP000243723">
    <property type="component" value="Unassembled WGS sequence"/>
</dbReference>
<sequence length="129" mass="14805">MNRAVVAKHYARLASRWPQDVLRPETQFQKVLMARTESAPSPNPEIQGFLEKVLGPGQTPRAVELKEVNALYSLLENRYSKASPLSTDMMKPKSDPEYYSRLERELKATPSRSWFGKVFNRVKGLVRLQ</sequence>
<accession>A0A2P8A0B4</accession>
<keyword evidence="2" id="KW-1185">Reference proteome</keyword>
<gene>
    <name evidence="1" type="ORF">B9Z65_7691</name>
</gene>
<proteinExistence type="predicted"/>
<dbReference type="GO" id="GO:0061671">
    <property type="term" value="C:Cbp3p-Cbp6 complex"/>
    <property type="evidence" value="ECO:0007669"/>
    <property type="project" value="InterPro"/>
</dbReference>
<dbReference type="GO" id="GO:0034551">
    <property type="term" value="P:mitochondrial respiratory chain complex III assembly"/>
    <property type="evidence" value="ECO:0007669"/>
    <property type="project" value="TreeGrafter"/>
</dbReference>
<dbReference type="GO" id="GO:0043022">
    <property type="term" value="F:ribosome binding"/>
    <property type="evidence" value="ECO:0007669"/>
    <property type="project" value="InterPro"/>
</dbReference>
<dbReference type="AlphaFoldDB" id="A0A2P8A0B4"/>
<protein>
    <submittedName>
        <fullName evidence="1">Uncharacterized protein</fullName>
    </submittedName>
</protein>
<evidence type="ECO:0000313" key="1">
    <source>
        <dbReference type="EMBL" id="PSK53885.1"/>
    </source>
</evidence>
<name>A0A2P8A0B4_9PEZI</name>
<evidence type="ECO:0000313" key="2">
    <source>
        <dbReference type="Proteomes" id="UP000243723"/>
    </source>
</evidence>